<dbReference type="Gene3D" id="3.90.190.10">
    <property type="entry name" value="Protein tyrosine phosphatase superfamily"/>
    <property type="match status" value="1"/>
</dbReference>
<reference evidence="2 3" key="1">
    <citation type="submission" date="2020-07" db="EMBL/GenBank/DDBJ databases">
        <title>Sequencing the genomes of 1000 actinobacteria strains.</title>
        <authorList>
            <person name="Klenk H.-P."/>
        </authorList>
    </citation>
    <scope>NUCLEOTIDE SEQUENCE [LARGE SCALE GENOMIC DNA]</scope>
    <source>
        <strain evidence="2 3">DSM 22083</strain>
    </source>
</reference>
<dbReference type="InterPro" id="IPR026893">
    <property type="entry name" value="Tyr/Ser_Pase_IphP-type"/>
</dbReference>
<dbReference type="SUPFAM" id="SSF52799">
    <property type="entry name" value="(Phosphotyrosine protein) phosphatases II"/>
    <property type="match status" value="1"/>
</dbReference>
<evidence type="ECO:0000313" key="3">
    <source>
        <dbReference type="Proteomes" id="UP000569914"/>
    </source>
</evidence>
<protein>
    <submittedName>
        <fullName evidence="2">Protein tyrosine/serine phosphatase</fullName>
    </submittedName>
</protein>
<dbReference type="RefSeq" id="WP_179757099.1">
    <property type="nucleotide sequence ID" value="NZ_JACCBU010000001.1"/>
</dbReference>
<dbReference type="EMBL" id="JACCBU010000001">
    <property type="protein sequence ID" value="NYE74639.1"/>
    <property type="molecule type" value="Genomic_DNA"/>
</dbReference>
<dbReference type="AlphaFoldDB" id="A0A7Y9LCA4"/>
<comment type="caution">
    <text evidence="2">The sequence shown here is derived from an EMBL/GenBank/DDBJ whole genome shotgun (WGS) entry which is preliminary data.</text>
</comment>
<dbReference type="PROSITE" id="PS00383">
    <property type="entry name" value="TYR_PHOSPHATASE_1"/>
    <property type="match status" value="1"/>
</dbReference>
<dbReference type="InterPro" id="IPR000387">
    <property type="entry name" value="Tyr_Pase_dom"/>
</dbReference>
<organism evidence="2 3">
    <name type="scientific">Microlunatus parietis</name>
    <dbReference type="NCBI Taxonomy" id="682979"/>
    <lineage>
        <taxon>Bacteria</taxon>
        <taxon>Bacillati</taxon>
        <taxon>Actinomycetota</taxon>
        <taxon>Actinomycetes</taxon>
        <taxon>Propionibacteriales</taxon>
        <taxon>Propionibacteriaceae</taxon>
        <taxon>Microlunatus</taxon>
    </lineage>
</organism>
<dbReference type="Proteomes" id="UP000569914">
    <property type="component" value="Unassembled WGS sequence"/>
</dbReference>
<evidence type="ECO:0000259" key="1">
    <source>
        <dbReference type="PROSITE" id="PS50056"/>
    </source>
</evidence>
<dbReference type="InterPro" id="IPR029021">
    <property type="entry name" value="Prot-tyrosine_phosphatase-like"/>
</dbReference>
<keyword evidence="3" id="KW-1185">Reference proteome</keyword>
<dbReference type="Pfam" id="PF13350">
    <property type="entry name" value="Y_phosphatase3"/>
    <property type="match status" value="1"/>
</dbReference>
<dbReference type="GO" id="GO:0004721">
    <property type="term" value="F:phosphoprotein phosphatase activity"/>
    <property type="evidence" value="ECO:0007669"/>
    <property type="project" value="InterPro"/>
</dbReference>
<proteinExistence type="predicted"/>
<evidence type="ECO:0000313" key="2">
    <source>
        <dbReference type="EMBL" id="NYE74639.1"/>
    </source>
</evidence>
<dbReference type="PROSITE" id="PS50056">
    <property type="entry name" value="TYR_PHOSPHATASE_2"/>
    <property type="match status" value="1"/>
</dbReference>
<accession>A0A7Y9LCA4</accession>
<gene>
    <name evidence="2" type="ORF">BKA15_005968</name>
</gene>
<feature type="domain" description="Tyrosine specific protein phosphatases" evidence="1">
    <location>
        <begin position="108"/>
        <end position="144"/>
    </location>
</feature>
<sequence length="236" mass="25339">MSLSWPDCLNVRDLGGLPTADGGRIAARALIRSDNLTRLTPAGVEAVRAARLGRIVDVRTDWECEHYPTPFAGDPLHCNRPLHRHDDPYDPALSLEQTYIAGLELRPEMYAAAIEAIASAPAGAVLVHCHMGKDRTGMIIALALGLAGVTADVIAADYAAVSDRLLAHFDELLAAVPDPTQRTQLAEEFSSRAETMITVLDHLEQTYGGVEAYLRHAGLGDDSLGRLRARLVGATA</sequence>
<name>A0A7Y9LCA4_9ACTN</name>
<dbReference type="InterPro" id="IPR016130">
    <property type="entry name" value="Tyr_Pase_AS"/>
</dbReference>